<keyword evidence="3" id="KW-0808">Transferase</keyword>
<dbReference type="Pfam" id="PF10119">
    <property type="entry name" value="MethyTransf_Reg"/>
    <property type="match status" value="1"/>
</dbReference>
<feature type="domain" description="Methyltransferase regulatory" evidence="2">
    <location>
        <begin position="216"/>
        <end position="299"/>
    </location>
</feature>
<keyword evidence="4" id="KW-1185">Reference proteome</keyword>
<keyword evidence="3" id="KW-0489">Methyltransferase</keyword>
<dbReference type="EMBL" id="CBTK010000256">
    <property type="protein sequence ID" value="CDH46282.1"/>
    <property type="molecule type" value="Genomic_DNA"/>
</dbReference>
<dbReference type="GO" id="GO:0008168">
    <property type="term" value="F:methyltransferase activity"/>
    <property type="evidence" value="ECO:0007669"/>
    <property type="project" value="UniProtKB-KW"/>
</dbReference>
<accession>A0A7U7J532</accession>
<gene>
    <name evidence="3" type="ORF">BN874_410005</name>
</gene>
<evidence type="ECO:0000313" key="4">
    <source>
        <dbReference type="Proteomes" id="UP000019184"/>
    </source>
</evidence>
<dbReference type="SUPFAM" id="SSF53335">
    <property type="entry name" value="S-adenosyl-L-methionine-dependent methyltransferases"/>
    <property type="match status" value="1"/>
</dbReference>
<dbReference type="RefSeq" id="WP_034434912.1">
    <property type="nucleotide sequence ID" value="NZ_CBTK010000256.1"/>
</dbReference>
<protein>
    <submittedName>
        <fullName evidence="3">Methyltransferase regulatory domain-containing protein</fullName>
    </submittedName>
</protein>
<reference evidence="3 4" key="1">
    <citation type="journal article" date="2014" name="ISME J.">
        <title>Candidatus Competibacter-lineage genomes retrieved from metagenomes reveal functional metabolic diversity.</title>
        <authorList>
            <person name="McIlroy S.J."/>
            <person name="Albertsen M."/>
            <person name="Andresen E.K."/>
            <person name="Saunders A.M."/>
            <person name="Kristiansen R."/>
            <person name="Stokholm-Bjerregaard M."/>
            <person name="Nielsen K.L."/>
            <person name="Nielsen P.H."/>
        </authorList>
    </citation>
    <scope>NUCLEOTIDE SEQUENCE [LARGE SCALE GENOMIC DNA]</scope>
    <source>
        <strain evidence="3 4">Run_B_J11</strain>
    </source>
</reference>
<keyword evidence="1" id="KW-0175">Coiled coil</keyword>
<dbReference type="InterPro" id="IPR029063">
    <property type="entry name" value="SAM-dependent_MTases_sf"/>
</dbReference>
<comment type="caution">
    <text evidence="3">The sequence shown here is derived from an EMBL/GenBank/DDBJ whole genome shotgun (WGS) entry which is preliminary data.</text>
</comment>
<dbReference type="GO" id="GO:0032259">
    <property type="term" value="P:methylation"/>
    <property type="evidence" value="ECO:0007669"/>
    <property type="project" value="UniProtKB-KW"/>
</dbReference>
<proteinExistence type="predicted"/>
<dbReference type="OrthoDB" id="323463at2"/>
<dbReference type="CDD" id="cd02440">
    <property type="entry name" value="AdoMet_MTases"/>
    <property type="match status" value="1"/>
</dbReference>
<dbReference type="InterPro" id="IPR018773">
    <property type="entry name" value="MeTrfase_reg_dom_prd"/>
</dbReference>
<dbReference type="AlphaFoldDB" id="A0A7U7J532"/>
<name>A0A7U7J532_9GAMM</name>
<dbReference type="Gene3D" id="3.40.50.150">
    <property type="entry name" value="Vaccinia Virus protein VP39"/>
    <property type="match status" value="1"/>
</dbReference>
<dbReference type="Proteomes" id="UP000019184">
    <property type="component" value="Unassembled WGS sequence"/>
</dbReference>
<evidence type="ECO:0000256" key="1">
    <source>
        <dbReference type="SAM" id="Coils"/>
    </source>
</evidence>
<feature type="coiled-coil region" evidence="1">
    <location>
        <begin position="473"/>
        <end position="500"/>
    </location>
</feature>
<evidence type="ECO:0000259" key="2">
    <source>
        <dbReference type="Pfam" id="PF10119"/>
    </source>
</evidence>
<sequence>MSDWTAGYVADIGYTYGYYTELNPLRVKLPFLDAGIAFPEIGAACELGFGQGMSANIHAAASAVQWWGTDFNPAQAGFAQELAVASGAGARLFDQSFAEFCHRADLPDFDYIGLHGIWSWISDPNRAVIVDFVRRKLKVGGVLYLSYNTQPGWAAMVPMRDLLTEHAEVMGAPGQGIIGRIDAALDFADRLLATHPIYARANPLVADRVKKMKEQNRNYLAHEYFNRDWHPMSFAAMAEWLTSAKLNYACSAHLLDHVDAVNLSAEQQQFLQTLPDPMFRQTVRDFMVNQQFRRDYWVKGARLLNLLDKTEQIRTHRVILVAPRNGVELKATGSIGEATLNEGVYLPILDLLADHKPRTLNQIEQAVKDKGLVFAQVLQAVMVLVGKGDLAAVQDDKAITKARPYTDKLNAYLMNKARGSNDLAYLASPVTGGGIAVNRFQQLFLLARTQGKKTPEEYAQWVWHLLAAQNQRLTKEGKAIESVEENLAELTGQAQEFVEKRLPVLKALGVTG</sequence>
<evidence type="ECO:0000313" key="3">
    <source>
        <dbReference type="EMBL" id="CDH46282.1"/>
    </source>
</evidence>
<organism evidence="3 4">
    <name type="scientific">Candidatus Contendobacter odensis Run_B_J11</name>
    <dbReference type="NCBI Taxonomy" id="1400861"/>
    <lineage>
        <taxon>Bacteria</taxon>
        <taxon>Pseudomonadati</taxon>
        <taxon>Pseudomonadota</taxon>
        <taxon>Gammaproteobacteria</taxon>
        <taxon>Candidatus Competibacteraceae</taxon>
        <taxon>Candidatus Contendibacter</taxon>
    </lineage>
</organism>